<evidence type="ECO:0000256" key="1">
    <source>
        <dbReference type="SAM" id="MobiDB-lite"/>
    </source>
</evidence>
<accession>B9T4I7</accession>
<keyword evidence="3" id="KW-1185">Reference proteome</keyword>
<name>B9T4I7_RICCO</name>
<organism evidence="2 3">
    <name type="scientific">Ricinus communis</name>
    <name type="common">Castor bean</name>
    <dbReference type="NCBI Taxonomy" id="3988"/>
    <lineage>
        <taxon>Eukaryota</taxon>
        <taxon>Viridiplantae</taxon>
        <taxon>Streptophyta</taxon>
        <taxon>Embryophyta</taxon>
        <taxon>Tracheophyta</taxon>
        <taxon>Spermatophyta</taxon>
        <taxon>Magnoliopsida</taxon>
        <taxon>eudicotyledons</taxon>
        <taxon>Gunneridae</taxon>
        <taxon>Pentapetalae</taxon>
        <taxon>rosids</taxon>
        <taxon>fabids</taxon>
        <taxon>Malpighiales</taxon>
        <taxon>Euphorbiaceae</taxon>
        <taxon>Acalyphoideae</taxon>
        <taxon>Acalypheae</taxon>
        <taxon>Ricinus</taxon>
    </lineage>
</organism>
<reference evidence="3" key="1">
    <citation type="journal article" date="2010" name="Nat. Biotechnol.">
        <title>Draft genome sequence of the oilseed species Ricinus communis.</title>
        <authorList>
            <person name="Chan A.P."/>
            <person name="Crabtree J."/>
            <person name="Zhao Q."/>
            <person name="Lorenzi H."/>
            <person name="Orvis J."/>
            <person name="Puiu D."/>
            <person name="Melake-Berhan A."/>
            <person name="Jones K.M."/>
            <person name="Redman J."/>
            <person name="Chen G."/>
            <person name="Cahoon E.B."/>
            <person name="Gedil M."/>
            <person name="Stanke M."/>
            <person name="Haas B.J."/>
            <person name="Wortman J.R."/>
            <person name="Fraser-Liggett C.M."/>
            <person name="Ravel J."/>
            <person name="Rabinowicz P.D."/>
        </authorList>
    </citation>
    <scope>NUCLEOTIDE SEQUENCE [LARGE SCALE GENOMIC DNA]</scope>
    <source>
        <strain evidence="3">cv. Hale</strain>
    </source>
</reference>
<proteinExistence type="predicted"/>
<feature type="region of interest" description="Disordered" evidence="1">
    <location>
        <begin position="1"/>
        <end position="53"/>
    </location>
</feature>
<protein>
    <submittedName>
        <fullName evidence="2">Uncharacterized protein</fullName>
    </submittedName>
</protein>
<evidence type="ECO:0000313" key="2">
    <source>
        <dbReference type="EMBL" id="EEF29215.1"/>
    </source>
</evidence>
<sequence length="53" mass="6071">MTYTAADNHKENRPKLAIIIASDSSITEVRKQPKQDERHADPMSDGPRMEVKY</sequence>
<feature type="compositionally biased region" description="Basic and acidic residues" evidence="1">
    <location>
        <begin position="28"/>
        <end position="53"/>
    </location>
</feature>
<dbReference type="InParanoid" id="B9T4I7"/>
<dbReference type="Proteomes" id="UP000008311">
    <property type="component" value="Unassembled WGS sequence"/>
</dbReference>
<gene>
    <name evidence="2" type="ORF">RCOM_0396180</name>
</gene>
<dbReference type="AlphaFoldDB" id="B9T4I7"/>
<dbReference type="EMBL" id="EQ974473">
    <property type="protein sequence ID" value="EEF29215.1"/>
    <property type="molecule type" value="Genomic_DNA"/>
</dbReference>
<evidence type="ECO:0000313" key="3">
    <source>
        <dbReference type="Proteomes" id="UP000008311"/>
    </source>
</evidence>